<dbReference type="InterPro" id="IPR050797">
    <property type="entry name" value="Carb_Metab_Trans_Reg"/>
</dbReference>
<dbReference type="Pfam" id="PF13472">
    <property type="entry name" value="Lipase_GDSL_2"/>
    <property type="match status" value="1"/>
</dbReference>
<dbReference type="Proteomes" id="UP000054321">
    <property type="component" value="Unassembled WGS sequence"/>
</dbReference>
<accession>A0A0C3CZW7</accession>
<keyword evidence="5" id="KW-0238">DNA-binding</keyword>
<dbReference type="HOGENOM" id="CLU_350278_0_0_1"/>
<reference evidence="10" key="2">
    <citation type="submission" date="2015-01" db="EMBL/GenBank/DDBJ databases">
        <title>Evolutionary Origins and Diversification of the Mycorrhizal Mutualists.</title>
        <authorList>
            <consortium name="DOE Joint Genome Institute"/>
            <consortium name="Mycorrhizal Genomics Consortium"/>
            <person name="Kohler A."/>
            <person name="Kuo A."/>
            <person name="Nagy L.G."/>
            <person name="Floudas D."/>
            <person name="Copeland A."/>
            <person name="Barry K.W."/>
            <person name="Cichocki N."/>
            <person name="Veneault-Fourrey C."/>
            <person name="LaButti K."/>
            <person name="Lindquist E.A."/>
            <person name="Lipzen A."/>
            <person name="Lundell T."/>
            <person name="Morin E."/>
            <person name="Murat C."/>
            <person name="Riley R."/>
            <person name="Ohm R."/>
            <person name="Sun H."/>
            <person name="Tunlid A."/>
            <person name="Henrissat B."/>
            <person name="Grigoriev I.V."/>
            <person name="Hibbett D.S."/>
            <person name="Martin F."/>
        </authorList>
    </citation>
    <scope>NUCLEOTIDE SEQUENCE [LARGE SCALE GENOMIC DNA]</scope>
    <source>
        <strain evidence="10">Zn</strain>
    </source>
</reference>
<dbReference type="AlphaFoldDB" id="A0A0C3CZW7"/>
<dbReference type="PROSITE" id="PS50048">
    <property type="entry name" value="ZN2_CY6_FUNGAL_2"/>
    <property type="match status" value="1"/>
</dbReference>
<evidence type="ECO:0000256" key="2">
    <source>
        <dbReference type="ARBA" id="ARBA00022723"/>
    </source>
</evidence>
<reference evidence="9 10" key="1">
    <citation type="submission" date="2014-04" db="EMBL/GenBank/DDBJ databases">
        <authorList>
            <consortium name="DOE Joint Genome Institute"/>
            <person name="Kuo A."/>
            <person name="Martino E."/>
            <person name="Perotto S."/>
            <person name="Kohler A."/>
            <person name="Nagy L.G."/>
            <person name="Floudas D."/>
            <person name="Copeland A."/>
            <person name="Barry K.W."/>
            <person name="Cichocki N."/>
            <person name="Veneault-Fourrey C."/>
            <person name="LaButti K."/>
            <person name="Lindquist E.A."/>
            <person name="Lipzen A."/>
            <person name="Lundell T."/>
            <person name="Morin E."/>
            <person name="Murat C."/>
            <person name="Sun H."/>
            <person name="Tunlid A."/>
            <person name="Henrissat B."/>
            <person name="Grigoriev I.V."/>
            <person name="Hibbett D.S."/>
            <person name="Martin F."/>
            <person name="Nordberg H.P."/>
            <person name="Cantor M.N."/>
            <person name="Hua S.X."/>
        </authorList>
    </citation>
    <scope>NUCLEOTIDE SEQUENCE [LARGE SCALE GENOMIC DNA]</scope>
    <source>
        <strain evidence="9 10">Zn</strain>
    </source>
</reference>
<dbReference type="OrthoDB" id="2740448at2759"/>
<keyword evidence="10" id="KW-1185">Reference proteome</keyword>
<evidence type="ECO:0000256" key="1">
    <source>
        <dbReference type="ARBA" id="ARBA00004123"/>
    </source>
</evidence>
<proteinExistence type="predicted"/>
<feature type="domain" description="Zn(2)-C6 fungal-type" evidence="8">
    <location>
        <begin position="267"/>
        <end position="296"/>
    </location>
</feature>
<dbReference type="GO" id="GO:0005634">
    <property type="term" value="C:nucleus"/>
    <property type="evidence" value="ECO:0007669"/>
    <property type="project" value="UniProtKB-SubCell"/>
</dbReference>
<dbReference type="FunCoup" id="A0A0C3CZW7">
    <property type="interactions" value="609"/>
</dbReference>
<dbReference type="STRING" id="913774.A0A0C3CZW7"/>
<dbReference type="InterPro" id="IPR013830">
    <property type="entry name" value="SGNH_hydro"/>
</dbReference>
<dbReference type="Gene3D" id="3.40.50.1110">
    <property type="entry name" value="SGNH hydrolase"/>
    <property type="match status" value="1"/>
</dbReference>
<dbReference type="PANTHER" id="PTHR31668">
    <property type="entry name" value="GLUCOSE TRANSPORT TRANSCRIPTION REGULATOR RGT1-RELATED-RELATED"/>
    <property type="match status" value="1"/>
</dbReference>
<dbReference type="Gene3D" id="4.10.240.10">
    <property type="entry name" value="Zn(2)-C6 fungal-type DNA-binding domain"/>
    <property type="match status" value="1"/>
</dbReference>
<dbReference type="SUPFAM" id="SSF57701">
    <property type="entry name" value="Zn2/Cys6 DNA-binding domain"/>
    <property type="match status" value="1"/>
</dbReference>
<dbReference type="GO" id="GO:0000981">
    <property type="term" value="F:DNA-binding transcription factor activity, RNA polymerase II-specific"/>
    <property type="evidence" value="ECO:0007669"/>
    <property type="project" value="InterPro"/>
</dbReference>
<evidence type="ECO:0000256" key="4">
    <source>
        <dbReference type="ARBA" id="ARBA00023015"/>
    </source>
</evidence>
<organism evidence="9 10">
    <name type="scientific">Oidiodendron maius (strain Zn)</name>
    <dbReference type="NCBI Taxonomy" id="913774"/>
    <lineage>
        <taxon>Eukaryota</taxon>
        <taxon>Fungi</taxon>
        <taxon>Dikarya</taxon>
        <taxon>Ascomycota</taxon>
        <taxon>Pezizomycotina</taxon>
        <taxon>Leotiomycetes</taxon>
        <taxon>Leotiomycetes incertae sedis</taxon>
        <taxon>Myxotrichaceae</taxon>
        <taxon>Oidiodendron</taxon>
    </lineage>
</organism>
<dbReference type="InParanoid" id="A0A0C3CZW7"/>
<keyword evidence="3" id="KW-0862">Zinc</keyword>
<sequence length="717" mass="80704">MNVAKVTVDKILLFGDSITEQSYNQEYGFNLAPALQHEYFRKLQVVVRGYGGYNTEHARYILNPTLDTEAAGGSKIRLLVVFFGTNDSAQNALQHVPLGRYAENVHLLATEAARRKVPIILVGPALVDEHKMDGDRATMTNLAYSNAVGKVARELEVPFIDLWHAFLESKGLKEGDPIPGKLGETTNQNLDDLLTDGVHFSGKGYRIWYDLLRETIRKEYPELRTENLATILPHISDVDNSDLPASLWRDVKVAEHITVLTMSPKRACDCCNIRKIKCEGGLPCGRCMANGLACTYLRERRRSGPRHLRQASMKIWKEQMALTQLKPDELPMSPPGVYQASPAADLQQIPTSVIRNVLSMYKESLYGIWPLLATDDLILRLESQTSDPTIYALTTALCGATLSNMSRTVMDESRQGALDAEAFIKECRRVRGTYDYMEPVTLDTVLTSYFLHIFYGRQASREQMAAFYIREAITFAHMFGMHLEDTYARYFTGFLNLVTLFSTPGRDFFGRWTSQGSNVTMSRDQLLLIQHALQRPLENPSYINDIQMVDIVVSQHWIRSLAWKLSVISGYVMPNGKREMNVEYPLEIAQHALRGVSQFSPAAFEVHGPGMEVKMYEIATALADSILCKPEEQSCLLVGRKDTLKSLTNFMSSLQVMNPGLRDVLAQKVEVILDSSSIPKSLELIEEDSPSSFEEDLLSTDFQLVNSMLYNDFLDLA</sequence>
<evidence type="ECO:0000313" key="10">
    <source>
        <dbReference type="Proteomes" id="UP000054321"/>
    </source>
</evidence>
<evidence type="ECO:0000259" key="8">
    <source>
        <dbReference type="PROSITE" id="PS50048"/>
    </source>
</evidence>
<evidence type="ECO:0000256" key="6">
    <source>
        <dbReference type="ARBA" id="ARBA00023163"/>
    </source>
</evidence>
<dbReference type="GO" id="GO:0008270">
    <property type="term" value="F:zinc ion binding"/>
    <property type="evidence" value="ECO:0007669"/>
    <property type="project" value="InterPro"/>
</dbReference>
<gene>
    <name evidence="9" type="ORF">OIDMADRAFT_134370</name>
</gene>
<dbReference type="SUPFAM" id="SSF52266">
    <property type="entry name" value="SGNH hydrolase"/>
    <property type="match status" value="1"/>
</dbReference>
<dbReference type="Pfam" id="PF00172">
    <property type="entry name" value="Zn_clus"/>
    <property type="match status" value="1"/>
</dbReference>
<dbReference type="GO" id="GO:0003677">
    <property type="term" value="F:DNA binding"/>
    <property type="evidence" value="ECO:0007669"/>
    <property type="project" value="UniProtKB-KW"/>
</dbReference>
<comment type="subcellular location">
    <subcellularLocation>
        <location evidence="1">Nucleus</location>
    </subcellularLocation>
</comment>
<dbReference type="PANTHER" id="PTHR31668:SF18">
    <property type="entry name" value="MALTOSE FERMENTATION REGULATORY PROTEIN MAL13-RELATED"/>
    <property type="match status" value="1"/>
</dbReference>
<keyword evidence="7" id="KW-0539">Nucleus</keyword>
<protein>
    <recommendedName>
        <fullName evidence="8">Zn(2)-C6 fungal-type domain-containing protein</fullName>
    </recommendedName>
</protein>
<dbReference type="InterPro" id="IPR001138">
    <property type="entry name" value="Zn2Cys6_DnaBD"/>
</dbReference>
<evidence type="ECO:0000256" key="7">
    <source>
        <dbReference type="ARBA" id="ARBA00023242"/>
    </source>
</evidence>
<keyword evidence="6" id="KW-0804">Transcription</keyword>
<evidence type="ECO:0000256" key="5">
    <source>
        <dbReference type="ARBA" id="ARBA00023125"/>
    </source>
</evidence>
<dbReference type="SMART" id="SM00066">
    <property type="entry name" value="GAL4"/>
    <property type="match status" value="1"/>
</dbReference>
<dbReference type="CDD" id="cd00067">
    <property type="entry name" value="GAL4"/>
    <property type="match status" value="1"/>
</dbReference>
<keyword evidence="4" id="KW-0805">Transcription regulation</keyword>
<dbReference type="EMBL" id="KN832887">
    <property type="protein sequence ID" value="KIM95182.1"/>
    <property type="molecule type" value="Genomic_DNA"/>
</dbReference>
<evidence type="ECO:0000313" key="9">
    <source>
        <dbReference type="EMBL" id="KIM95182.1"/>
    </source>
</evidence>
<dbReference type="CDD" id="cd01838">
    <property type="entry name" value="Isoamyl_acetate_hydrolase_like"/>
    <property type="match status" value="1"/>
</dbReference>
<name>A0A0C3CZW7_OIDMZ</name>
<keyword evidence="2" id="KW-0479">Metal-binding</keyword>
<dbReference type="InterPro" id="IPR036864">
    <property type="entry name" value="Zn2-C6_fun-type_DNA-bd_sf"/>
</dbReference>
<evidence type="ECO:0000256" key="3">
    <source>
        <dbReference type="ARBA" id="ARBA00022833"/>
    </source>
</evidence>
<dbReference type="InterPro" id="IPR036514">
    <property type="entry name" value="SGNH_hydro_sf"/>
</dbReference>